<dbReference type="Proteomes" id="UP000807353">
    <property type="component" value="Unassembled WGS sequence"/>
</dbReference>
<dbReference type="Gene3D" id="3.40.50.150">
    <property type="entry name" value="Vaccinia Virus protein VP39"/>
    <property type="match status" value="1"/>
</dbReference>
<reference evidence="2" key="1">
    <citation type="submission" date="2020-11" db="EMBL/GenBank/DDBJ databases">
        <authorList>
            <consortium name="DOE Joint Genome Institute"/>
            <person name="Ahrendt S."/>
            <person name="Riley R."/>
            <person name="Andreopoulos W."/>
            <person name="Labutti K."/>
            <person name="Pangilinan J."/>
            <person name="Ruiz-Duenas F.J."/>
            <person name="Barrasa J.M."/>
            <person name="Sanchez-Garcia M."/>
            <person name="Camarero S."/>
            <person name="Miyauchi S."/>
            <person name="Serrano A."/>
            <person name="Linde D."/>
            <person name="Babiker R."/>
            <person name="Drula E."/>
            <person name="Ayuso-Fernandez I."/>
            <person name="Pacheco R."/>
            <person name="Padilla G."/>
            <person name="Ferreira P."/>
            <person name="Barriuso J."/>
            <person name="Kellner H."/>
            <person name="Castanera R."/>
            <person name="Alfaro M."/>
            <person name="Ramirez L."/>
            <person name="Pisabarro A.G."/>
            <person name="Kuo A."/>
            <person name="Tritt A."/>
            <person name="Lipzen A."/>
            <person name="He G."/>
            <person name="Yan M."/>
            <person name="Ng V."/>
            <person name="Cullen D."/>
            <person name="Martin F."/>
            <person name="Rosso M.-N."/>
            <person name="Henrissat B."/>
            <person name="Hibbett D."/>
            <person name="Martinez A.T."/>
            <person name="Grigoriev I.V."/>
        </authorList>
    </citation>
    <scope>NUCLEOTIDE SEQUENCE</scope>
    <source>
        <strain evidence="2">CBS 247.69</strain>
    </source>
</reference>
<keyword evidence="2" id="KW-0808">Transferase</keyword>
<dbReference type="OrthoDB" id="540004at2759"/>
<dbReference type="Pfam" id="PF13649">
    <property type="entry name" value="Methyltransf_25"/>
    <property type="match status" value="1"/>
</dbReference>
<dbReference type="CDD" id="cd02440">
    <property type="entry name" value="AdoMet_MTases"/>
    <property type="match status" value="1"/>
</dbReference>
<dbReference type="InterPro" id="IPR041698">
    <property type="entry name" value="Methyltransf_25"/>
</dbReference>
<protein>
    <submittedName>
        <fullName evidence="2">S-adenosyl-L-methionine-dependent methyltransferase</fullName>
    </submittedName>
</protein>
<evidence type="ECO:0000313" key="3">
    <source>
        <dbReference type="Proteomes" id="UP000807353"/>
    </source>
</evidence>
<name>A0A9P6CMH1_9AGAR</name>
<evidence type="ECO:0000313" key="2">
    <source>
        <dbReference type="EMBL" id="KAF9465939.1"/>
    </source>
</evidence>
<accession>A0A9P6CMH1</accession>
<organism evidence="2 3">
    <name type="scientific">Collybia nuda</name>
    <dbReference type="NCBI Taxonomy" id="64659"/>
    <lineage>
        <taxon>Eukaryota</taxon>
        <taxon>Fungi</taxon>
        <taxon>Dikarya</taxon>
        <taxon>Basidiomycota</taxon>
        <taxon>Agaricomycotina</taxon>
        <taxon>Agaricomycetes</taxon>
        <taxon>Agaricomycetidae</taxon>
        <taxon>Agaricales</taxon>
        <taxon>Tricholomatineae</taxon>
        <taxon>Clitocybaceae</taxon>
        <taxon>Collybia</taxon>
    </lineage>
</organism>
<comment type="caution">
    <text evidence="2">The sequence shown here is derived from an EMBL/GenBank/DDBJ whole genome shotgun (WGS) entry which is preliminary data.</text>
</comment>
<gene>
    <name evidence="2" type="ORF">BDZ94DRAFT_1252621</name>
</gene>
<evidence type="ECO:0000259" key="1">
    <source>
        <dbReference type="Pfam" id="PF13649"/>
    </source>
</evidence>
<dbReference type="SUPFAM" id="SSF53335">
    <property type="entry name" value="S-adenosyl-L-methionine-dependent methyltransferases"/>
    <property type="match status" value="1"/>
</dbReference>
<dbReference type="EMBL" id="MU150244">
    <property type="protein sequence ID" value="KAF9465939.1"/>
    <property type="molecule type" value="Genomic_DNA"/>
</dbReference>
<dbReference type="PANTHER" id="PTHR43464">
    <property type="entry name" value="METHYLTRANSFERASE"/>
    <property type="match status" value="1"/>
</dbReference>
<keyword evidence="3" id="KW-1185">Reference proteome</keyword>
<dbReference type="InterPro" id="IPR029063">
    <property type="entry name" value="SAM-dependent_MTases_sf"/>
</dbReference>
<proteinExistence type="predicted"/>
<keyword evidence="2" id="KW-0489">Methyltransferase</keyword>
<feature type="domain" description="Methyltransferase" evidence="1">
    <location>
        <begin position="63"/>
        <end position="154"/>
    </location>
</feature>
<sequence>MSSEPIPPASAGSMTPESFKAVVEDGYNIVAPAYLAWSSPRPTTTRMGHLDKLISLLAPGASVLELGCGAGVPCTRGFIEHGLKVTGVDISATQIALAREHVPQATLIHRDMMSLSFEQGSFDAVVGFYSIIHLPQDEQGPMIRKMVEWLKEGGWMLFNLTVDAGDQMMEDWMGAKMVWSGHGVEGNRKILKEYGESLDILEDEVAVEVVGKFEEQFHWILATKKAPVSSE</sequence>
<dbReference type="GO" id="GO:0010420">
    <property type="term" value="F:polyprenyldihydroxybenzoate methyltransferase activity"/>
    <property type="evidence" value="ECO:0007669"/>
    <property type="project" value="TreeGrafter"/>
</dbReference>
<dbReference type="PANTHER" id="PTHR43464:SF89">
    <property type="entry name" value="METHYLTRANSFERASE"/>
    <property type="match status" value="1"/>
</dbReference>
<dbReference type="AlphaFoldDB" id="A0A9P6CMH1"/>
<dbReference type="GO" id="GO:0032259">
    <property type="term" value="P:methylation"/>
    <property type="evidence" value="ECO:0007669"/>
    <property type="project" value="UniProtKB-KW"/>
</dbReference>